<organism evidence="1 2">
    <name type="scientific">Acetobacter farinalis</name>
    <dbReference type="NCBI Taxonomy" id="1260984"/>
    <lineage>
        <taxon>Bacteria</taxon>
        <taxon>Pseudomonadati</taxon>
        <taxon>Pseudomonadota</taxon>
        <taxon>Alphaproteobacteria</taxon>
        <taxon>Acetobacterales</taxon>
        <taxon>Acetobacteraceae</taxon>
        <taxon>Acetobacter</taxon>
    </lineage>
</organism>
<comment type="caution">
    <text evidence="1">The sequence shown here is derived from an EMBL/GenBank/DDBJ whole genome shotgun (WGS) entry which is preliminary data.</text>
</comment>
<reference evidence="1 2" key="1">
    <citation type="submission" date="2022-11" db="EMBL/GenBank/DDBJ databases">
        <title>Genome sequencing of Acetobacter type strain.</title>
        <authorList>
            <person name="Heo J."/>
            <person name="Lee D."/>
            <person name="Han B.-H."/>
            <person name="Hong S.-B."/>
            <person name="Kwon S.-W."/>
        </authorList>
    </citation>
    <scope>NUCLEOTIDE SEQUENCE [LARGE SCALE GENOMIC DNA]</scope>
    <source>
        <strain evidence="1 2">KACC 21251</strain>
    </source>
</reference>
<evidence type="ECO:0008006" key="3">
    <source>
        <dbReference type="Google" id="ProtNLM"/>
    </source>
</evidence>
<proteinExistence type="predicted"/>
<gene>
    <name evidence="1" type="ORF">OQ252_12995</name>
</gene>
<name>A0ABT3QAJ0_9PROT</name>
<sequence length="913" mass="99549">EIYKPESPVNKDPMGDTPIVFTFTITDADLDGDLRLATDAIFGVGSTVHIVENPLPRLYDAARKIAMSDTKMKETGAPACVISLDTEYVGRDDGTNDLVSVQMTIAHCTGKLLQVLIMPTKRPKFGALVDWAYLFLGIDGRVNDCVVVLAHFWAAEWSMLDDRLDVARFVTDVRRTPVTIGPGIIVKTFDNNRHPRIFRVLMRDTMLLSPAGAGSLSAWGDILGFEKLKLSSSEIGNMDILARDDFEKFASYAMRDTEVCLLAYSEVQGWCDTMSHVEGFRIGLTLGSTSVNLFTAMAGGRAVVSESIGKVKTSYVDEKGRKKTRYMPGEARVSGDPLASECFHGGFNQARFAGHLEAPAGWRVYDVDLAGAYASAMASIPAIDFDTLPISTTDLALIMRLFRDGCMVVAHAEFSFPEQILDPCLPVATSRGLQYPLAGTSYCTGPELALALKMGANVTIHKGEAWATIPGQFMYVDYLSGMMQERGKHAKKSLKNTLFKEMVNSLYGKVAQGINKRNVTNFSAFGGVTKEELGESSITLPIAAATITGIIRAALFEMNQAFTDAGCKVVTTTTDGSMVLAPVGTDFNALVYDTDGFHTLCAGRKRLGIADAETVLEVKAEGAACDSRRTRANAIYDDDGVTIHVAQGGIKIEVPGDFSPAQKKAFIGRKLLELDMDMEVRHAEQRSLVSAKKIAHGKADDVVSVHTIKRVHNDYDFKRRLTDSGWTVPWATLADVERAQASADGLHKLDKRATFEAMELAIRGIRVTDIQAEYARAVRRAVARGHGGWHPLDVEHPAFAMTKQQKLADKKRPLIILPRNRFTEAYVSACAKMLSSDPAKIRDMVDAILESETVVSPDANDCIGVGFGLRAPVAVPEENVLSMLVPGQTFFDLTGRRRTLPQAQKRQPPPAGA</sequence>
<protein>
    <recommendedName>
        <fullName evidence="3">DNA-directed DNA polymerase</fullName>
    </recommendedName>
</protein>
<dbReference type="SUPFAM" id="SSF56672">
    <property type="entry name" value="DNA/RNA polymerases"/>
    <property type="match status" value="1"/>
</dbReference>
<dbReference type="RefSeq" id="WP_265794618.1">
    <property type="nucleotide sequence ID" value="NZ_JAPIUX010000043.1"/>
</dbReference>
<evidence type="ECO:0000313" key="1">
    <source>
        <dbReference type="EMBL" id="MCX2562303.1"/>
    </source>
</evidence>
<keyword evidence="2" id="KW-1185">Reference proteome</keyword>
<dbReference type="InterPro" id="IPR043502">
    <property type="entry name" value="DNA/RNA_pol_sf"/>
</dbReference>
<dbReference type="EMBL" id="JAPIUX010000043">
    <property type="protein sequence ID" value="MCX2562303.1"/>
    <property type="molecule type" value="Genomic_DNA"/>
</dbReference>
<accession>A0ABT3QAJ0</accession>
<feature type="non-terminal residue" evidence="1">
    <location>
        <position position="1"/>
    </location>
</feature>
<dbReference type="Proteomes" id="UP001526446">
    <property type="component" value="Unassembled WGS sequence"/>
</dbReference>
<evidence type="ECO:0000313" key="2">
    <source>
        <dbReference type="Proteomes" id="UP001526446"/>
    </source>
</evidence>